<evidence type="ECO:0000313" key="2">
    <source>
        <dbReference type="EMBL" id="KAK2969931.1"/>
    </source>
</evidence>
<organism evidence="2 3">
    <name type="scientific">Escallonia rubra</name>
    <dbReference type="NCBI Taxonomy" id="112253"/>
    <lineage>
        <taxon>Eukaryota</taxon>
        <taxon>Viridiplantae</taxon>
        <taxon>Streptophyta</taxon>
        <taxon>Embryophyta</taxon>
        <taxon>Tracheophyta</taxon>
        <taxon>Spermatophyta</taxon>
        <taxon>Magnoliopsida</taxon>
        <taxon>eudicotyledons</taxon>
        <taxon>Gunneridae</taxon>
        <taxon>Pentapetalae</taxon>
        <taxon>asterids</taxon>
        <taxon>campanulids</taxon>
        <taxon>Escalloniales</taxon>
        <taxon>Escalloniaceae</taxon>
        <taxon>Escallonia</taxon>
    </lineage>
</organism>
<keyword evidence="3" id="KW-1185">Reference proteome</keyword>
<reference evidence="2" key="1">
    <citation type="submission" date="2022-12" db="EMBL/GenBank/DDBJ databases">
        <title>Draft genome assemblies for two species of Escallonia (Escalloniales).</title>
        <authorList>
            <person name="Chanderbali A."/>
            <person name="Dervinis C."/>
            <person name="Anghel I."/>
            <person name="Soltis D."/>
            <person name="Soltis P."/>
            <person name="Zapata F."/>
        </authorList>
    </citation>
    <scope>NUCLEOTIDE SEQUENCE</scope>
    <source>
        <strain evidence="2">UCBG92.1500</strain>
        <tissue evidence="2">Leaf</tissue>
    </source>
</reference>
<dbReference type="EMBL" id="JAVXUO010002765">
    <property type="protein sequence ID" value="KAK2969931.1"/>
    <property type="molecule type" value="Genomic_DNA"/>
</dbReference>
<dbReference type="InterPro" id="IPR000953">
    <property type="entry name" value="Chromo/chromo_shadow_dom"/>
</dbReference>
<gene>
    <name evidence="2" type="ORF">RJ640_000460</name>
</gene>
<dbReference type="AlphaFoldDB" id="A0AA88U5Y2"/>
<dbReference type="PROSITE" id="PS50013">
    <property type="entry name" value="CHROMO_2"/>
    <property type="match status" value="1"/>
</dbReference>
<evidence type="ECO:0000313" key="3">
    <source>
        <dbReference type="Proteomes" id="UP001187471"/>
    </source>
</evidence>
<protein>
    <recommendedName>
        <fullName evidence="1">Chromo domain-containing protein</fullName>
    </recommendedName>
</protein>
<evidence type="ECO:0000259" key="1">
    <source>
        <dbReference type="PROSITE" id="PS50013"/>
    </source>
</evidence>
<dbReference type="Gene3D" id="2.40.50.40">
    <property type="match status" value="1"/>
</dbReference>
<feature type="domain" description="Chromo" evidence="1">
    <location>
        <begin position="25"/>
        <end position="78"/>
    </location>
</feature>
<accession>A0AA88U5Y2</accession>
<dbReference type="CDD" id="cd00024">
    <property type="entry name" value="CD_CSD"/>
    <property type="match status" value="1"/>
</dbReference>
<comment type="caution">
    <text evidence="2">The sequence shown here is derived from an EMBL/GenBank/DDBJ whole genome shotgun (WGS) entry which is preliminary data.</text>
</comment>
<dbReference type="Proteomes" id="UP001187471">
    <property type="component" value="Unassembled WGS sequence"/>
</dbReference>
<name>A0AA88U5Y2_9ASTE</name>
<dbReference type="Pfam" id="PF00385">
    <property type="entry name" value="Chromo"/>
    <property type="match status" value="1"/>
</dbReference>
<proteinExistence type="predicted"/>
<sequence length="92" mass="10855">MEQVLLRIQSRDETSKRPSIDEAAEMIEDVVNKRILSTRHSGNREFLVKWCGHFASDCTWIIVEEFLRVDPGLLEQYYALLSRRQIFKTRGK</sequence>
<dbReference type="InterPro" id="IPR023780">
    <property type="entry name" value="Chromo_domain"/>
</dbReference>
<dbReference type="InterPro" id="IPR016197">
    <property type="entry name" value="Chromo-like_dom_sf"/>
</dbReference>
<dbReference type="SUPFAM" id="SSF54160">
    <property type="entry name" value="Chromo domain-like"/>
    <property type="match status" value="1"/>
</dbReference>